<feature type="compositionally biased region" description="Polar residues" evidence="6">
    <location>
        <begin position="1"/>
        <end position="16"/>
    </location>
</feature>
<keyword evidence="4" id="KW-0804">Transcription</keyword>
<dbReference type="SMART" id="SM00353">
    <property type="entry name" value="HLH"/>
    <property type="match status" value="1"/>
</dbReference>
<dbReference type="PANTHER" id="PTHR10328">
    <property type="entry name" value="PROTEIN MAX MYC-ASSOCIATED FACTOR X"/>
    <property type="match status" value="1"/>
</dbReference>
<evidence type="ECO:0000256" key="6">
    <source>
        <dbReference type="SAM" id="MobiDB-lite"/>
    </source>
</evidence>
<dbReference type="GO" id="GO:0003677">
    <property type="term" value="F:DNA binding"/>
    <property type="evidence" value="ECO:0007669"/>
    <property type="project" value="UniProtKB-KW"/>
</dbReference>
<feature type="compositionally biased region" description="Basic and acidic residues" evidence="6">
    <location>
        <begin position="34"/>
        <end position="44"/>
    </location>
</feature>
<evidence type="ECO:0000313" key="8">
    <source>
        <dbReference type="EMBL" id="KAJ7229869.1"/>
    </source>
</evidence>
<reference evidence="8" key="1">
    <citation type="submission" date="2023-03" db="EMBL/GenBank/DDBJ databases">
        <title>Massive genome expansion in bonnet fungi (Mycena s.s.) driven by repeated elements and novel gene families across ecological guilds.</title>
        <authorList>
            <consortium name="Lawrence Berkeley National Laboratory"/>
            <person name="Harder C.B."/>
            <person name="Miyauchi S."/>
            <person name="Viragh M."/>
            <person name="Kuo A."/>
            <person name="Thoen E."/>
            <person name="Andreopoulos B."/>
            <person name="Lu D."/>
            <person name="Skrede I."/>
            <person name="Drula E."/>
            <person name="Henrissat B."/>
            <person name="Morin E."/>
            <person name="Kohler A."/>
            <person name="Barry K."/>
            <person name="LaButti K."/>
            <person name="Morin E."/>
            <person name="Salamov A."/>
            <person name="Lipzen A."/>
            <person name="Mereny Z."/>
            <person name="Hegedus B."/>
            <person name="Baldrian P."/>
            <person name="Stursova M."/>
            <person name="Weitz H."/>
            <person name="Taylor A."/>
            <person name="Grigoriev I.V."/>
            <person name="Nagy L.G."/>
            <person name="Martin F."/>
            <person name="Kauserud H."/>
        </authorList>
    </citation>
    <scope>NUCLEOTIDE SEQUENCE</scope>
    <source>
        <strain evidence="8">9144</strain>
    </source>
</reference>
<organism evidence="8 9">
    <name type="scientific">Mycena pura</name>
    <dbReference type="NCBI Taxonomy" id="153505"/>
    <lineage>
        <taxon>Eukaryota</taxon>
        <taxon>Fungi</taxon>
        <taxon>Dikarya</taxon>
        <taxon>Basidiomycota</taxon>
        <taxon>Agaricomycotina</taxon>
        <taxon>Agaricomycetes</taxon>
        <taxon>Agaricomycetidae</taxon>
        <taxon>Agaricales</taxon>
        <taxon>Marasmiineae</taxon>
        <taxon>Mycenaceae</taxon>
        <taxon>Mycena</taxon>
    </lineage>
</organism>
<evidence type="ECO:0000259" key="7">
    <source>
        <dbReference type="PROSITE" id="PS50888"/>
    </source>
</evidence>
<evidence type="ECO:0000256" key="1">
    <source>
        <dbReference type="ARBA" id="ARBA00023015"/>
    </source>
</evidence>
<dbReference type="GO" id="GO:0003700">
    <property type="term" value="F:DNA-binding transcription factor activity"/>
    <property type="evidence" value="ECO:0007669"/>
    <property type="project" value="TreeGrafter"/>
</dbReference>
<evidence type="ECO:0000256" key="4">
    <source>
        <dbReference type="ARBA" id="ARBA00023163"/>
    </source>
</evidence>
<keyword evidence="2" id="KW-0238">DNA-binding</keyword>
<name>A0AAD6YU90_9AGAR</name>
<protein>
    <recommendedName>
        <fullName evidence="7">BHLH domain-containing protein</fullName>
    </recommendedName>
</protein>
<feature type="compositionally biased region" description="Basic and acidic residues" evidence="6">
    <location>
        <begin position="73"/>
        <end position="85"/>
    </location>
</feature>
<dbReference type="InterPro" id="IPR036638">
    <property type="entry name" value="HLH_DNA-bd_sf"/>
</dbReference>
<feature type="compositionally biased region" description="Low complexity" evidence="6">
    <location>
        <begin position="310"/>
        <end position="320"/>
    </location>
</feature>
<feature type="region of interest" description="Disordered" evidence="6">
    <location>
        <begin position="1"/>
        <end position="85"/>
    </location>
</feature>
<evidence type="ECO:0000256" key="2">
    <source>
        <dbReference type="ARBA" id="ARBA00023125"/>
    </source>
</evidence>
<dbReference type="Gene3D" id="4.10.280.10">
    <property type="entry name" value="Helix-loop-helix DNA-binding domain"/>
    <property type="match status" value="1"/>
</dbReference>
<dbReference type="Pfam" id="PF00010">
    <property type="entry name" value="HLH"/>
    <property type="match status" value="1"/>
</dbReference>
<comment type="caution">
    <text evidence="8">The sequence shown here is derived from an EMBL/GenBank/DDBJ whole genome shotgun (WGS) entry which is preliminary data.</text>
</comment>
<dbReference type="PROSITE" id="PS50888">
    <property type="entry name" value="BHLH"/>
    <property type="match status" value="1"/>
</dbReference>
<accession>A0AAD6YU90</accession>
<keyword evidence="3" id="KW-0010">Activator</keyword>
<keyword evidence="5" id="KW-0539">Nucleus</keyword>
<feature type="domain" description="BHLH" evidence="7">
    <location>
        <begin position="75"/>
        <end position="127"/>
    </location>
</feature>
<dbReference type="InterPro" id="IPR011598">
    <property type="entry name" value="bHLH_dom"/>
</dbReference>
<evidence type="ECO:0000256" key="3">
    <source>
        <dbReference type="ARBA" id="ARBA00023159"/>
    </source>
</evidence>
<dbReference type="AlphaFoldDB" id="A0AAD6YU90"/>
<dbReference type="GO" id="GO:0046983">
    <property type="term" value="F:protein dimerization activity"/>
    <property type="evidence" value="ECO:0007669"/>
    <property type="project" value="InterPro"/>
</dbReference>
<dbReference type="Proteomes" id="UP001219525">
    <property type="component" value="Unassembled WGS sequence"/>
</dbReference>
<feature type="compositionally biased region" description="Polar residues" evidence="6">
    <location>
        <begin position="321"/>
        <end position="332"/>
    </location>
</feature>
<evidence type="ECO:0000256" key="5">
    <source>
        <dbReference type="ARBA" id="ARBA00023242"/>
    </source>
</evidence>
<dbReference type="EMBL" id="JARJCW010000001">
    <property type="protein sequence ID" value="KAJ7229869.1"/>
    <property type="molecule type" value="Genomic_DNA"/>
</dbReference>
<dbReference type="PANTHER" id="PTHR10328:SF3">
    <property type="entry name" value="PROTEIN MAX"/>
    <property type="match status" value="1"/>
</dbReference>
<keyword evidence="9" id="KW-1185">Reference proteome</keyword>
<gene>
    <name evidence="8" type="ORF">GGX14DRAFT_553372</name>
</gene>
<evidence type="ECO:0000313" key="9">
    <source>
        <dbReference type="Proteomes" id="UP001219525"/>
    </source>
</evidence>
<sequence length="413" mass="44547">MPPSRSGSSVQRSPCTTAPIRGHHALAQPPCEGPHSEAFADRHHYPSSHSQRYSDAYDADGHSSADAEADDSSDTRRATHNAVERERRDKLNARIFELASLLPNLAGARRLSRIAIAKSSIAHIHLSRRHRFLAAQALQGLLAENASLRQEVNAWRAAQHPTTDVGTEGVVELLQEPLEMEPVDGYDDEEFDRRYGVGATGGVCGAPYACGPTTCPQAPCAGGTDTHKYQHQRREMRPPLQPRTTFAFPAPYCPYSKPYSRPWPQSPQSSPFAYPSSLGSSLPPSLASSPCASNRNYSLGPGTAAAPYTAPAPADEYATPRSPTSSIQTSASPNCLAPHAAHPYALDIKLKLDLAPEESRAGCPTPTSGHACPKQTRRRAYLFDNFLAHAAVQAHDWAAPYGGGDLNTVSCNW</sequence>
<dbReference type="GO" id="GO:0090575">
    <property type="term" value="C:RNA polymerase II transcription regulator complex"/>
    <property type="evidence" value="ECO:0007669"/>
    <property type="project" value="TreeGrafter"/>
</dbReference>
<dbReference type="SUPFAM" id="SSF47459">
    <property type="entry name" value="HLH, helix-loop-helix DNA-binding domain"/>
    <property type="match status" value="1"/>
</dbReference>
<proteinExistence type="predicted"/>
<feature type="region of interest" description="Disordered" evidence="6">
    <location>
        <begin position="310"/>
        <end position="332"/>
    </location>
</feature>
<dbReference type="GO" id="GO:0045944">
    <property type="term" value="P:positive regulation of transcription by RNA polymerase II"/>
    <property type="evidence" value="ECO:0007669"/>
    <property type="project" value="TreeGrafter"/>
</dbReference>
<keyword evidence="1" id="KW-0805">Transcription regulation</keyword>